<name>A0A1E7LJK9_9ACTN</name>
<dbReference type="PATRIC" id="fig|518642.7.peg.2638"/>
<dbReference type="EMBL" id="LJGZ01000103">
    <property type="protein sequence ID" value="OEV16291.1"/>
    <property type="molecule type" value="Genomic_DNA"/>
</dbReference>
<dbReference type="RefSeq" id="WP_070203834.1">
    <property type="nucleotide sequence ID" value="NZ_LJGZ01000103.1"/>
</dbReference>
<comment type="caution">
    <text evidence="1">The sequence shown here is derived from an EMBL/GenBank/DDBJ whole genome shotgun (WGS) entry which is preliminary data.</text>
</comment>
<evidence type="ECO:0000313" key="1">
    <source>
        <dbReference type="EMBL" id="OEV16291.1"/>
    </source>
</evidence>
<evidence type="ECO:0000313" key="2">
    <source>
        <dbReference type="Proteomes" id="UP000175971"/>
    </source>
</evidence>
<accession>A0A1E7LJK9</accession>
<gene>
    <name evidence="1" type="ORF">AN221_32275</name>
</gene>
<protein>
    <submittedName>
        <fullName evidence="1">Uncharacterized protein</fullName>
    </submittedName>
</protein>
<dbReference type="Proteomes" id="UP000175971">
    <property type="component" value="Unassembled WGS sequence"/>
</dbReference>
<dbReference type="OrthoDB" id="4077870at2"/>
<keyword evidence="2" id="KW-1185">Reference proteome</keyword>
<reference evidence="1 2" key="1">
    <citation type="journal article" date="2016" name="Front. Microbiol.">
        <title>Comparative Genomics Analysis of Streptomyces Species Reveals Their Adaptation to the Marine Environment and Their Diversity at the Genomic Level.</title>
        <authorList>
            <person name="Tian X."/>
            <person name="Zhang Z."/>
            <person name="Yang T."/>
            <person name="Chen M."/>
            <person name="Li J."/>
            <person name="Chen F."/>
            <person name="Yang J."/>
            <person name="Li W."/>
            <person name="Zhang B."/>
            <person name="Zhang Z."/>
            <person name="Wu J."/>
            <person name="Zhang C."/>
            <person name="Long L."/>
            <person name="Xiao J."/>
        </authorList>
    </citation>
    <scope>NUCLEOTIDE SEQUENCE [LARGE SCALE GENOMIC DNA]</scope>
    <source>
        <strain evidence="1 2">SCSIO M10372</strain>
    </source>
</reference>
<proteinExistence type="predicted"/>
<organism evidence="1 2">
    <name type="scientific">Streptomyces nanshensis</name>
    <dbReference type="NCBI Taxonomy" id="518642"/>
    <lineage>
        <taxon>Bacteria</taxon>
        <taxon>Bacillati</taxon>
        <taxon>Actinomycetota</taxon>
        <taxon>Actinomycetes</taxon>
        <taxon>Kitasatosporales</taxon>
        <taxon>Streptomycetaceae</taxon>
        <taxon>Streptomyces</taxon>
    </lineage>
</organism>
<dbReference type="AlphaFoldDB" id="A0A1E7LJK9"/>
<sequence>MAEFSAPFDESPIATQSQWSRMARRWGLDGIHAEDPAQTGLKITGSGTGTVTMEPGEAFVNGFYYLNDTVKNIDIVPNGGATTRVDTVVLRASMSAKSVIAAYKTGGTSAPTLSTDENGVYEIPLAQCTVAAGSSVVTAVNVADRRWFTDRGAIAGVPGDGRPATKGQLRVEGTSLLIGDGATWRWLASPGIAEGTYTPQWSAGGTNFHWGTEAINRGRYQVTGRRVDLNIDVRVTSNPPGYPGPIEVSLPPGYPCTTANRSLFLWNYSSATGDDRAQGVAMCFPPESTTKIGRLRYGATSGDSINSRVTAYNLLTNQPFDIKTGDILTIDGSYWTA</sequence>